<evidence type="ECO:0000313" key="2">
    <source>
        <dbReference type="EMBL" id="QJA95374.1"/>
    </source>
</evidence>
<sequence>MKRLTPMKAIRAKCLECSNDSFKEVRLCPCADCPLYPYRNGRRPKKASGIKDNKNENE</sequence>
<reference evidence="3" key="1">
    <citation type="submission" date="2020-03" db="EMBL/GenBank/DDBJ databases">
        <title>The deep terrestrial virosphere.</title>
        <authorList>
            <person name="Holmfeldt K."/>
            <person name="Nilsson E."/>
            <person name="Simone D."/>
            <person name="Lopez-Fernandez M."/>
            <person name="Wu X."/>
            <person name="de Brujin I."/>
            <person name="Lundin D."/>
            <person name="Andersson A."/>
            <person name="Bertilsson S."/>
            <person name="Dopson M."/>
        </authorList>
    </citation>
    <scope>NUCLEOTIDE SEQUENCE</scope>
    <source>
        <strain evidence="2">MM415B05427</strain>
        <strain evidence="3">MM415B06064</strain>
    </source>
</reference>
<feature type="compositionally biased region" description="Basic and acidic residues" evidence="1">
    <location>
        <begin position="49"/>
        <end position="58"/>
    </location>
</feature>
<protein>
    <submittedName>
        <fullName evidence="3">Uncharacterized protein</fullName>
    </submittedName>
</protein>
<feature type="region of interest" description="Disordered" evidence="1">
    <location>
        <begin position="38"/>
        <end position="58"/>
    </location>
</feature>
<proteinExistence type="predicted"/>
<dbReference type="EMBL" id="MT143509">
    <property type="protein sequence ID" value="QJA97610.1"/>
    <property type="molecule type" value="Genomic_DNA"/>
</dbReference>
<accession>A0A6M3LQZ9</accession>
<gene>
    <name evidence="2" type="ORF">MM415B05427_0004</name>
    <name evidence="3" type="ORF">MM415B06064_0007</name>
</gene>
<organism evidence="3">
    <name type="scientific">viral metagenome</name>
    <dbReference type="NCBI Taxonomy" id="1070528"/>
    <lineage>
        <taxon>unclassified sequences</taxon>
        <taxon>metagenomes</taxon>
        <taxon>organismal metagenomes</taxon>
    </lineage>
</organism>
<name>A0A6M3LQZ9_9ZZZZ</name>
<dbReference type="EMBL" id="MT143309">
    <property type="protein sequence ID" value="QJA95374.1"/>
    <property type="molecule type" value="Genomic_DNA"/>
</dbReference>
<dbReference type="AlphaFoldDB" id="A0A6M3LQZ9"/>
<evidence type="ECO:0000256" key="1">
    <source>
        <dbReference type="SAM" id="MobiDB-lite"/>
    </source>
</evidence>
<evidence type="ECO:0000313" key="3">
    <source>
        <dbReference type="EMBL" id="QJA97610.1"/>
    </source>
</evidence>